<keyword evidence="14 15" id="KW-0009">Actin-binding</keyword>
<evidence type="ECO:0000256" key="4">
    <source>
        <dbReference type="ARBA" id="ARBA00022676"/>
    </source>
</evidence>
<dbReference type="Pfam" id="PF03142">
    <property type="entry name" value="Chitin_synth_2"/>
    <property type="match status" value="2"/>
</dbReference>
<keyword evidence="6 17" id="KW-0812">Transmembrane</keyword>
<dbReference type="InterPro" id="IPR029044">
    <property type="entry name" value="Nucleotide-diphossugar_trans"/>
</dbReference>
<evidence type="ECO:0000256" key="14">
    <source>
        <dbReference type="ARBA" id="ARBA00023203"/>
    </source>
</evidence>
<feature type="binding site" evidence="15">
    <location>
        <begin position="155"/>
        <end position="162"/>
    </location>
    <ligand>
        <name>ATP</name>
        <dbReference type="ChEBI" id="CHEBI:30616"/>
    </ligand>
</feature>
<dbReference type="GO" id="GO:0005524">
    <property type="term" value="F:ATP binding"/>
    <property type="evidence" value="ECO:0007669"/>
    <property type="project" value="UniProtKB-UniRule"/>
</dbReference>
<dbReference type="SMART" id="SM00242">
    <property type="entry name" value="MYSc"/>
    <property type="match status" value="1"/>
</dbReference>
<dbReference type="Pfam" id="PF00063">
    <property type="entry name" value="Myosin_head"/>
    <property type="match status" value="3"/>
</dbReference>
<dbReference type="PANTHER" id="PTHR22914:SF13">
    <property type="entry name" value="CHITIN SYNTHASE"/>
    <property type="match status" value="1"/>
</dbReference>
<proteinExistence type="inferred from homology"/>
<name>A0A1Y2H684_9FUNG</name>
<dbReference type="SMART" id="SM01117">
    <property type="entry name" value="Cyt-b5"/>
    <property type="match status" value="2"/>
</dbReference>
<feature type="compositionally biased region" description="Low complexity" evidence="16">
    <location>
        <begin position="531"/>
        <end position="552"/>
    </location>
</feature>
<feature type="transmembrane region" description="Helical" evidence="17">
    <location>
        <begin position="836"/>
        <end position="860"/>
    </location>
</feature>
<accession>A0A1Y2H684</accession>
<dbReference type="Proteomes" id="UP000193411">
    <property type="component" value="Unassembled WGS sequence"/>
</dbReference>
<evidence type="ECO:0000313" key="21">
    <source>
        <dbReference type="Proteomes" id="UP000193411"/>
    </source>
</evidence>
<dbReference type="OrthoDB" id="370884at2759"/>
<dbReference type="InterPro" id="IPR036400">
    <property type="entry name" value="Cyt_B5-like_heme/steroid_sf"/>
</dbReference>
<protein>
    <recommendedName>
        <fullName evidence="2">chitin synthase</fullName>
        <ecNumber evidence="2">2.4.1.16</ecNumber>
    </recommendedName>
</protein>
<dbReference type="Gene3D" id="3.10.120.10">
    <property type="entry name" value="Cytochrome b5-like heme/steroid binding domain"/>
    <property type="match status" value="1"/>
</dbReference>
<evidence type="ECO:0000256" key="12">
    <source>
        <dbReference type="ARBA" id="ARBA00023175"/>
    </source>
</evidence>
<dbReference type="InterPro" id="IPR014876">
    <property type="entry name" value="DEK_C"/>
</dbReference>
<dbReference type="SUPFAM" id="SSF53448">
    <property type="entry name" value="Nucleotide-diphospho-sugar transferases"/>
    <property type="match status" value="1"/>
</dbReference>
<comment type="subcellular location">
    <subcellularLocation>
        <location evidence="1">Cell membrane</location>
        <topology evidence="1">Multi-pass membrane protein</topology>
    </subcellularLocation>
</comment>
<dbReference type="InterPro" id="IPR036961">
    <property type="entry name" value="Kinesin_motor_dom_sf"/>
</dbReference>
<dbReference type="GO" id="GO:0030428">
    <property type="term" value="C:cell septum"/>
    <property type="evidence" value="ECO:0007669"/>
    <property type="project" value="TreeGrafter"/>
</dbReference>
<evidence type="ECO:0000256" key="11">
    <source>
        <dbReference type="ARBA" id="ARBA00023136"/>
    </source>
</evidence>
<keyword evidence="7 15" id="KW-0547">Nucleotide-binding</keyword>
<feature type="transmembrane region" description="Helical" evidence="17">
    <location>
        <begin position="1515"/>
        <end position="1538"/>
    </location>
</feature>
<evidence type="ECO:0000256" key="17">
    <source>
        <dbReference type="SAM" id="Phobius"/>
    </source>
</evidence>
<dbReference type="GO" id="GO:0003779">
    <property type="term" value="F:actin binding"/>
    <property type="evidence" value="ECO:0007669"/>
    <property type="project" value="UniProtKB-KW"/>
</dbReference>
<dbReference type="GO" id="GO:0005886">
    <property type="term" value="C:plasma membrane"/>
    <property type="evidence" value="ECO:0007669"/>
    <property type="project" value="UniProtKB-SubCell"/>
</dbReference>
<feature type="region of interest" description="Disordered" evidence="16">
    <location>
        <begin position="682"/>
        <end position="703"/>
    </location>
</feature>
<evidence type="ECO:0000256" key="15">
    <source>
        <dbReference type="PROSITE-ProRule" id="PRU00782"/>
    </source>
</evidence>
<evidence type="ECO:0000256" key="2">
    <source>
        <dbReference type="ARBA" id="ARBA00012543"/>
    </source>
</evidence>
<dbReference type="PROSITE" id="PS51456">
    <property type="entry name" value="MYOSIN_MOTOR"/>
    <property type="match status" value="1"/>
</dbReference>
<keyword evidence="3" id="KW-1003">Cell membrane</keyword>
<feature type="compositionally biased region" description="Polar residues" evidence="16">
    <location>
        <begin position="519"/>
        <end position="529"/>
    </location>
</feature>
<evidence type="ECO:0000256" key="6">
    <source>
        <dbReference type="ARBA" id="ARBA00022692"/>
    </source>
</evidence>
<evidence type="ECO:0000256" key="7">
    <source>
        <dbReference type="ARBA" id="ARBA00022741"/>
    </source>
</evidence>
<dbReference type="EMBL" id="MCFL01000107">
    <property type="protein sequence ID" value="ORZ30039.1"/>
    <property type="molecule type" value="Genomic_DNA"/>
</dbReference>
<dbReference type="GO" id="GO:0006031">
    <property type="term" value="P:chitin biosynthetic process"/>
    <property type="evidence" value="ECO:0007669"/>
    <property type="project" value="TreeGrafter"/>
</dbReference>
<gene>
    <name evidence="20" type="ORF">BCR44DRAFT_1504435</name>
</gene>
<dbReference type="GO" id="GO:0016459">
    <property type="term" value="C:myosin complex"/>
    <property type="evidence" value="ECO:0007669"/>
    <property type="project" value="UniProtKB-KW"/>
</dbReference>
<dbReference type="GO" id="GO:0004100">
    <property type="term" value="F:chitin synthase activity"/>
    <property type="evidence" value="ECO:0007669"/>
    <property type="project" value="UniProtKB-EC"/>
</dbReference>
<dbReference type="PANTHER" id="PTHR22914">
    <property type="entry name" value="CHITIN SYNTHASE"/>
    <property type="match status" value="1"/>
</dbReference>
<evidence type="ECO:0000256" key="16">
    <source>
        <dbReference type="SAM" id="MobiDB-lite"/>
    </source>
</evidence>
<evidence type="ECO:0000256" key="1">
    <source>
        <dbReference type="ARBA" id="ARBA00004651"/>
    </source>
</evidence>
<dbReference type="InterPro" id="IPR027417">
    <property type="entry name" value="P-loop_NTPase"/>
</dbReference>
<dbReference type="Gene3D" id="1.10.10.60">
    <property type="entry name" value="Homeodomain-like"/>
    <property type="match status" value="1"/>
</dbReference>
<reference evidence="20 21" key="1">
    <citation type="submission" date="2016-07" db="EMBL/GenBank/DDBJ databases">
        <title>Pervasive Adenine N6-methylation of Active Genes in Fungi.</title>
        <authorList>
            <consortium name="DOE Joint Genome Institute"/>
            <person name="Mondo S.J."/>
            <person name="Dannebaum R.O."/>
            <person name="Kuo R.C."/>
            <person name="Labutti K."/>
            <person name="Haridas S."/>
            <person name="Kuo A."/>
            <person name="Salamov A."/>
            <person name="Ahrendt S.R."/>
            <person name="Lipzen A."/>
            <person name="Sullivan W."/>
            <person name="Andreopoulos W.B."/>
            <person name="Clum A."/>
            <person name="Lindquist E."/>
            <person name="Daum C."/>
            <person name="Ramamoorthy G.K."/>
            <person name="Gryganskyi A."/>
            <person name="Culley D."/>
            <person name="Magnuson J.K."/>
            <person name="James T.Y."/>
            <person name="O'Malley M.A."/>
            <person name="Stajich J.E."/>
            <person name="Spatafora J.W."/>
            <person name="Visel A."/>
            <person name="Grigoriev I.V."/>
        </authorList>
    </citation>
    <scope>NUCLEOTIDE SEQUENCE [LARGE SCALE GENOMIC DNA]</scope>
    <source>
        <strain evidence="20 21">PL171</strain>
    </source>
</reference>
<evidence type="ECO:0000259" key="19">
    <source>
        <dbReference type="PROSITE" id="PS51998"/>
    </source>
</evidence>
<dbReference type="Pfam" id="PF08766">
    <property type="entry name" value="DEK_C"/>
    <property type="match status" value="1"/>
</dbReference>
<evidence type="ECO:0000256" key="10">
    <source>
        <dbReference type="ARBA" id="ARBA00023123"/>
    </source>
</evidence>
<dbReference type="PROSITE" id="PS51998">
    <property type="entry name" value="DEK_C"/>
    <property type="match status" value="1"/>
</dbReference>
<dbReference type="Gene3D" id="1.20.58.530">
    <property type="match status" value="1"/>
</dbReference>
<feature type="transmembrane region" description="Helical" evidence="17">
    <location>
        <begin position="1487"/>
        <end position="1508"/>
    </location>
</feature>
<feature type="region of interest" description="Disordered" evidence="16">
    <location>
        <begin position="512"/>
        <end position="552"/>
    </location>
</feature>
<dbReference type="SUPFAM" id="SSF52540">
    <property type="entry name" value="P-loop containing nucleoside triphosphate hydrolases"/>
    <property type="match status" value="1"/>
</dbReference>
<evidence type="ECO:0000256" key="3">
    <source>
        <dbReference type="ARBA" id="ARBA00022475"/>
    </source>
</evidence>
<comment type="caution">
    <text evidence="15">Lacks conserved residue(s) required for the propagation of feature annotation.</text>
</comment>
<evidence type="ECO:0000256" key="9">
    <source>
        <dbReference type="ARBA" id="ARBA00022989"/>
    </source>
</evidence>
<keyword evidence="10 15" id="KW-0518">Myosin</keyword>
<evidence type="ECO:0000256" key="8">
    <source>
        <dbReference type="ARBA" id="ARBA00022840"/>
    </source>
</evidence>
<dbReference type="Gene3D" id="1.10.10.820">
    <property type="match status" value="1"/>
</dbReference>
<keyword evidence="11 17" id="KW-0472">Membrane</keyword>
<dbReference type="SUPFAM" id="SSF109715">
    <property type="entry name" value="DEK C-terminal domain"/>
    <property type="match status" value="1"/>
</dbReference>
<dbReference type="SUPFAM" id="SSF55856">
    <property type="entry name" value="Cytochrome b5-like heme/steroid binding domain"/>
    <property type="match status" value="1"/>
</dbReference>
<keyword evidence="5" id="KW-0808">Transferase</keyword>
<feature type="transmembrane region" description="Helical" evidence="17">
    <location>
        <begin position="1455"/>
        <end position="1475"/>
    </location>
</feature>
<sequence length="1717" mass="190820">MGKATRGKKGAAPAVPDLLRMDPLPALAISLHDSLRAADAKIPSFSYAYRPANDQQQQLFQDPQVIEALDDLDAQVAATLYGGYNATQLYTWMGNAAMVALAPPSMSTILAELTSDATKERWYKMDITPHVFAMANALYFHLRRSGVDQSIILRGESGSGKTMQSDLLLQQLCNISGNSKRDERITAASLPHKPSSMPLAAAKPPLQFNERGKLVGLKIVAFGLDRSRVLRQRLGERNFHAFYYLLAGASPEQRQEFGLNSAVFPYLSYGASVPVPGVDDVGRFAAVQDALKLVGVSRRAQHHVFKLLAAILHLGNFVAGLLEVDAAMLASALTAKTSLVGRDLVTQMLTVDKATAHRDALATALYSVLFAWIVEQMNKKLSDEDDMANLIAIVDFPANAVDSSSSSSSAKNTTSLDAADDAAKLMFAYANEQLDAFYPKPTDAEKAIKAAIKAAKTEDVFPGDFINLFRGGNGQGGSACALYHELFSESIISMEAYEKNAATVVRGHSIMRRKPSMKRSASASGSVRRNPSASSTTAGATGPRTGANPTAPDSELSIFVDHMAVLLDALENTHAKFLYCVRPNADATTAFDMKLLALVIAHVMRRTGDYTLRFTHQALVEKYGSLFDVASGDSDFRAQCEAIKRAKGLSDTEMHVGGTLAILRDDAWIYLENMLRKREHDAKRRSKRSIPNARDRPLFNPNMDARTEYSYDGDSVYSDGDFGGEGSEWGDGDSMYGESVADDMATNYEVNERNWRARNAIAGGDANAALDYKQEQDGGATGYDNNEHMEEYAMTSERKRWIRMTWCLTWWIPTAFLDCCGGMKRADIRMAWREKVAICIIIFFVCAIQLFFIIGFGRLICPRQNIFSLEELKFKNGFRDERFVAIHGAVYDLKDFVGENYHAEDMLRPFAGKDISAGFRRTPSYYCPYANNNDAFVNAPPVFNASDLDGNFIYLRHREMYERDNLNTQRAIDAKLRLNGRVKALVGWDPSDVFTLSNDGNQRVLRAMVMIKGRVYDLTNYNNAQQLYLPQDAVNAMINLKGRDMEENAAFMSLWNSQRDLRTCMNNLFLVGVVDYRKSGRCMFTNYILLAFSVLLAAVIGGKFLAALQLSSAGEPEDHEKFVITFVPCYTEGEDSLKKTIDSLSTLRYDDKRKLIFVVCDGMVQGSGNDRPTPRIVLDLLGVDPTMDPEPLSFQSLGEGLKQHNMGKVYSGLYEVNGHLVPYVVVVKVGKPSETSKRGNRGKRDSQMILMRFLNKVMFDSAMSPMELELYHQIKNVIGVNPSFYEYVLMVDADTVVMPDSLSRLVSVMPYEYFISHHLAKAFESLFGSVTCLPGCFSMYRIRSPNKNTPLLVSNQMIIDYGENMVDTLHKKNLLHLGEDRYLTTLLLKNFPQHKTVFTATAKCDTVAPDQWNVLLSQRRRWINSTVHNLVELLGIQQLCGFCCFSMRFVILIDLMATLIQPAIVAYLGYLIYLIVDTSMTGDMNNFPFISLILLATIYGLQAIIFLIKREWQHVGWMFIYILAIPVFSFWIPLYSFWKMDDFSWGQTRIVVGEGNKRKVLVQGGEEAQTFDIAMIPHKRWSEHEAEMVMGGIDGGDVLLSPAAAPGGSVLSLGAGSPGNHIMMTPMGGGPGSVDLKRSNSQHTPMPPMPVMPGNANGFPTDAEIYHEVRRILATADLMSVTKKQIRDELSALFNVDLAPRREFINQCISDILANGV</sequence>
<keyword evidence="12 15" id="KW-0505">Motor protein</keyword>
<organism evidence="20 21">
    <name type="scientific">Catenaria anguillulae PL171</name>
    <dbReference type="NCBI Taxonomy" id="765915"/>
    <lineage>
        <taxon>Eukaryota</taxon>
        <taxon>Fungi</taxon>
        <taxon>Fungi incertae sedis</taxon>
        <taxon>Blastocladiomycota</taxon>
        <taxon>Blastocladiomycetes</taxon>
        <taxon>Blastocladiales</taxon>
        <taxon>Catenariaceae</taxon>
        <taxon>Catenaria</taxon>
    </lineage>
</organism>
<dbReference type="STRING" id="765915.A0A1Y2H684"/>
<dbReference type="GO" id="GO:0031505">
    <property type="term" value="P:fungal-type cell wall organization"/>
    <property type="evidence" value="ECO:0007669"/>
    <property type="project" value="TreeGrafter"/>
</dbReference>
<feature type="domain" description="DEK-C" evidence="19">
    <location>
        <begin position="1659"/>
        <end position="1714"/>
    </location>
</feature>
<dbReference type="InterPro" id="IPR001609">
    <property type="entry name" value="Myosin_head_motor_dom-like"/>
</dbReference>
<keyword evidence="21" id="KW-1185">Reference proteome</keyword>
<comment type="caution">
    <text evidence="20">The sequence shown here is derived from an EMBL/GenBank/DDBJ whole genome shotgun (WGS) entry which is preliminary data.</text>
</comment>
<feature type="domain" description="Myosin motor" evidence="18">
    <location>
        <begin position="1"/>
        <end position="395"/>
    </location>
</feature>
<evidence type="ECO:0000256" key="13">
    <source>
        <dbReference type="ARBA" id="ARBA00023180"/>
    </source>
</evidence>
<feature type="transmembrane region" description="Helical" evidence="17">
    <location>
        <begin position="1087"/>
        <end position="1106"/>
    </location>
</feature>
<dbReference type="Gene3D" id="1.20.120.720">
    <property type="entry name" value="Myosin VI head, motor domain, U50 subdomain"/>
    <property type="match status" value="2"/>
</dbReference>
<keyword evidence="13" id="KW-0325">Glycoprotein</keyword>
<keyword evidence="8 15" id="KW-0067">ATP-binding</keyword>
<dbReference type="Pfam" id="PF00173">
    <property type="entry name" value="Cyt-b5"/>
    <property type="match status" value="1"/>
</dbReference>
<keyword evidence="4" id="KW-0328">Glycosyltransferase</keyword>
<evidence type="ECO:0000313" key="20">
    <source>
        <dbReference type="EMBL" id="ORZ30039.1"/>
    </source>
</evidence>
<evidence type="ECO:0000256" key="5">
    <source>
        <dbReference type="ARBA" id="ARBA00022679"/>
    </source>
</evidence>
<dbReference type="InterPro" id="IPR001199">
    <property type="entry name" value="Cyt_B5-like_heme/steroid-bd"/>
</dbReference>
<dbReference type="Gene3D" id="3.40.850.10">
    <property type="entry name" value="Kinesin motor domain"/>
    <property type="match status" value="3"/>
</dbReference>
<dbReference type="InterPro" id="IPR004835">
    <property type="entry name" value="Chitin_synth"/>
</dbReference>
<dbReference type="EC" id="2.4.1.16" evidence="2"/>
<dbReference type="FunFam" id="1.10.10.820:FF:000001">
    <property type="entry name" value="Myosin heavy chain"/>
    <property type="match status" value="1"/>
</dbReference>
<evidence type="ECO:0000259" key="18">
    <source>
        <dbReference type="PROSITE" id="PS51456"/>
    </source>
</evidence>
<dbReference type="GO" id="GO:0003774">
    <property type="term" value="F:cytoskeletal motor activity"/>
    <property type="evidence" value="ECO:0007669"/>
    <property type="project" value="UniProtKB-UniRule"/>
</dbReference>
<comment type="similarity">
    <text evidence="15">Belongs to the TRAFAC class myosin-kinesin ATPase superfamily. Myosin family.</text>
</comment>
<keyword evidence="9 17" id="KW-1133">Transmembrane helix</keyword>